<sequence>MDAVPARLRLVTRATRLLLAAYLATLLVLAVAAGTGRFQVGPFGWANLGIPLLAFGQAAWSAGRSRRATEPARRREFCQRSVIQSVIGLILLGSITYYWTQAPGTYS</sequence>
<keyword evidence="1" id="KW-0812">Transmembrane</keyword>
<organism evidence="2 3">
    <name type="scientific">Actinoplanes ianthinogenes</name>
    <dbReference type="NCBI Taxonomy" id="122358"/>
    <lineage>
        <taxon>Bacteria</taxon>
        <taxon>Bacillati</taxon>
        <taxon>Actinomycetota</taxon>
        <taxon>Actinomycetes</taxon>
        <taxon>Micromonosporales</taxon>
        <taxon>Micromonosporaceae</taxon>
        <taxon>Actinoplanes</taxon>
    </lineage>
</organism>
<gene>
    <name evidence="2" type="ORF">Aiant_03150</name>
</gene>
<dbReference type="RefSeq" id="WP_189335650.1">
    <property type="nucleotide sequence ID" value="NZ_AP023356.1"/>
</dbReference>
<dbReference type="Proteomes" id="UP000676967">
    <property type="component" value="Chromosome"/>
</dbReference>
<name>A0ABM7LK74_9ACTN</name>
<proteinExistence type="predicted"/>
<dbReference type="EMBL" id="AP023356">
    <property type="protein sequence ID" value="BCJ39658.1"/>
    <property type="molecule type" value="Genomic_DNA"/>
</dbReference>
<feature type="transmembrane region" description="Helical" evidence="1">
    <location>
        <begin position="81"/>
        <end position="100"/>
    </location>
</feature>
<evidence type="ECO:0000313" key="3">
    <source>
        <dbReference type="Proteomes" id="UP000676967"/>
    </source>
</evidence>
<feature type="transmembrane region" description="Helical" evidence="1">
    <location>
        <begin position="42"/>
        <end position="60"/>
    </location>
</feature>
<evidence type="ECO:0000313" key="2">
    <source>
        <dbReference type="EMBL" id="BCJ39658.1"/>
    </source>
</evidence>
<protein>
    <submittedName>
        <fullName evidence="2">Uncharacterized protein</fullName>
    </submittedName>
</protein>
<evidence type="ECO:0000256" key="1">
    <source>
        <dbReference type="SAM" id="Phobius"/>
    </source>
</evidence>
<accession>A0ABM7LK74</accession>
<keyword evidence="3" id="KW-1185">Reference proteome</keyword>
<reference evidence="2 3" key="1">
    <citation type="submission" date="2020-08" db="EMBL/GenBank/DDBJ databases">
        <title>Whole genome shotgun sequence of Actinoplanes ianthinogenes NBRC 13996.</title>
        <authorList>
            <person name="Komaki H."/>
            <person name="Tamura T."/>
        </authorList>
    </citation>
    <scope>NUCLEOTIDE SEQUENCE [LARGE SCALE GENOMIC DNA]</scope>
    <source>
        <strain evidence="2 3">NBRC 13996</strain>
    </source>
</reference>
<keyword evidence="1" id="KW-0472">Membrane</keyword>
<keyword evidence="1" id="KW-1133">Transmembrane helix</keyword>